<dbReference type="Pfam" id="PF07589">
    <property type="entry name" value="PEP-CTERM"/>
    <property type="match status" value="1"/>
</dbReference>
<evidence type="ECO:0000313" key="2">
    <source>
        <dbReference type="EMBL" id="MFC5768927.1"/>
    </source>
</evidence>
<feature type="non-terminal residue" evidence="2">
    <location>
        <position position="1"/>
    </location>
</feature>
<dbReference type="Proteomes" id="UP001595974">
    <property type="component" value="Unassembled WGS sequence"/>
</dbReference>
<reference evidence="3" key="1">
    <citation type="journal article" date="2019" name="Int. J. Syst. Evol. Microbiol.">
        <title>The Global Catalogue of Microorganisms (GCM) 10K type strain sequencing project: providing services to taxonomists for standard genome sequencing and annotation.</title>
        <authorList>
            <consortium name="The Broad Institute Genomics Platform"/>
            <consortium name="The Broad Institute Genome Sequencing Center for Infectious Disease"/>
            <person name="Wu L."/>
            <person name="Ma J."/>
        </authorList>
    </citation>
    <scope>NUCLEOTIDE SEQUENCE [LARGE SCALE GENOMIC DNA]</scope>
    <source>
        <strain evidence="3">SHR3</strain>
    </source>
</reference>
<dbReference type="InterPro" id="IPR013424">
    <property type="entry name" value="Ice-binding_C"/>
</dbReference>
<name>A0ABW1AP82_9RHOO</name>
<dbReference type="EMBL" id="JBHSOG010000023">
    <property type="protein sequence ID" value="MFC5768927.1"/>
    <property type="molecule type" value="Genomic_DNA"/>
</dbReference>
<comment type="caution">
    <text evidence="2">The sequence shown here is derived from an EMBL/GenBank/DDBJ whole genome shotgun (WGS) entry which is preliminary data.</text>
</comment>
<sequence length="99" mass="10685">LYRYWIDGLSFSLAGGITYLLSVGNEDVEWFWQTGLPNGSSQWRGDDGDDWTEDAFDLAFAIDGQRTPVNPVPEPGVLALLGVAGLAAALAGRRRKATA</sequence>
<dbReference type="NCBIfam" id="TIGR02595">
    <property type="entry name" value="PEP_CTERM"/>
    <property type="match status" value="1"/>
</dbReference>
<dbReference type="RefSeq" id="WP_385961090.1">
    <property type="nucleotide sequence ID" value="NZ_JBHSOG010000023.1"/>
</dbReference>
<protein>
    <submittedName>
        <fullName evidence="2">PEP-CTERM sorting domain-containing protein</fullName>
    </submittedName>
</protein>
<proteinExistence type="predicted"/>
<keyword evidence="3" id="KW-1185">Reference proteome</keyword>
<feature type="domain" description="Ice-binding protein C-terminal" evidence="1">
    <location>
        <begin position="71"/>
        <end position="95"/>
    </location>
</feature>
<evidence type="ECO:0000259" key="1">
    <source>
        <dbReference type="Pfam" id="PF07589"/>
    </source>
</evidence>
<accession>A0ABW1AP82</accession>
<evidence type="ECO:0000313" key="3">
    <source>
        <dbReference type="Proteomes" id="UP001595974"/>
    </source>
</evidence>
<gene>
    <name evidence="2" type="ORF">ACFPTN_06040</name>
</gene>
<organism evidence="2 3">
    <name type="scientific">Thauera sinica</name>
    <dbReference type="NCBI Taxonomy" id="2665146"/>
    <lineage>
        <taxon>Bacteria</taxon>
        <taxon>Pseudomonadati</taxon>
        <taxon>Pseudomonadota</taxon>
        <taxon>Betaproteobacteria</taxon>
        <taxon>Rhodocyclales</taxon>
        <taxon>Zoogloeaceae</taxon>
        <taxon>Thauera</taxon>
    </lineage>
</organism>